<dbReference type="STRING" id="1126833.VN24_13700"/>
<dbReference type="PANTHER" id="PTHR30363:SF44">
    <property type="entry name" value="AGA OPERON TRANSCRIPTIONAL REPRESSOR-RELATED"/>
    <property type="match status" value="1"/>
</dbReference>
<dbReference type="InterPro" id="IPR036390">
    <property type="entry name" value="WH_DNA-bd_sf"/>
</dbReference>
<dbReference type="SMART" id="SM00420">
    <property type="entry name" value="HTH_DEOR"/>
    <property type="match status" value="1"/>
</dbReference>
<proteinExistence type="predicted"/>
<dbReference type="Gene3D" id="1.10.10.10">
    <property type="entry name" value="Winged helix-like DNA-binding domain superfamily/Winged helix DNA-binding domain"/>
    <property type="match status" value="1"/>
</dbReference>
<dbReference type="Proteomes" id="UP000032633">
    <property type="component" value="Chromosome"/>
</dbReference>
<dbReference type="HOGENOM" id="CLU_060699_1_2_9"/>
<keyword evidence="6" id="KW-1185">Reference proteome</keyword>
<dbReference type="Gene3D" id="3.40.50.1360">
    <property type="match status" value="1"/>
</dbReference>
<dbReference type="GO" id="GO:0003677">
    <property type="term" value="F:DNA binding"/>
    <property type="evidence" value="ECO:0007669"/>
    <property type="project" value="UniProtKB-KW"/>
</dbReference>
<reference evidence="5 6" key="1">
    <citation type="journal article" date="2015" name="J. Biotechnol.">
        <title>Complete genome sequence of Paenibacillus beijingensis 7188(T) (=DSM 24997(T)), a novel rhizobacterium from jujube garden soil.</title>
        <authorList>
            <person name="Kwak Y."/>
            <person name="Shin J.H."/>
        </authorList>
    </citation>
    <scope>NUCLEOTIDE SEQUENCE [LARGE SCALE GENOMIC DNA]</scope>
    <source>
        <strain evidence="5 6">DSM 24997</strain>
    </source>
</reference>
<reference evidence="6" key="2">
    <citation type="submission" date="2015-03" db="EMBL/GenBank/DDBJ databases">
        <title>Genome sequence of Paenibacillus beijingensis strain DSM 24997T.</title>
        <authorList>
            <person name="Kwak Y."/>
            <person name="Shin J.-H."/>
        </authorList>
    </citation>
    <scope>NUCLEOTIDE SEQUENCE [LARGE SCALE GENOMIC DNA]</scope>
    <source>
        <strain evidence="6">DSM 24997</strain>
    </source>
</reference>
<dbReference type="SMART" id="SM01134">
    <property type="entry name" value="DeoRC"/>
    <property type="match status" value="1"/>
</dbReference>
<name>A0A0D5NJX4_9BACL</name>
<dbReference type="PROSITE" id="PS51000">
    <property type="entry name" value="HTH_DEOR_2"/>
    <property type="match status" value="1"/>
</dbReference>
<dbReference type="PANTHER" id="PTHR30363">
    <property type="entry name" value="HTH-TYPE TRANSCRIPTIONAL REGULATOR SRLR-RELATED"/>
    <property type="match status" value="1"/>
</dbReference>
<evidence type="ECO:0000313" key="6">
    <source>
        <dbReference type="Proteomes" id="UP000032633"/>
    </source>
</evidence>
<dbReference type="KEGG" id="pbj:VN24_13700"/>
<dbReference type="OrthoDB" id="9797223at2"/>
<evidence type="ECO:0000256" key="3">
    <source>
        <dbReference type="ARBA" id="ARBA00023163"/>
    </source>
</evidence>
<keyword evidence="2" id="KW-0238">DNA-binding</keyword>
<dbReference type="Pfam" id="PF08220">
    <property type="entry name" value="HTH_DeoR"/>
    <property type="match status" value="1"/>
</dbReference>
<dbReference type="GO" id="GO:0003700">
    <property type="term" value="F:DNA-binding transcription factor activity"/>
    <property type="evidence" value="ECO:0007669"/>
    <property type="project" value="InterPro"/>
</dbReference>
<protein>
    <submittedName>
        <fullName evidence="5">DeoR faimly transcriptional regulator</fullName>
    </submittedName>
</protein>
<evidence type="ECO:0000256" key="2">
    <source>
        <dbReference type="ARBA" id="ARBA00023125"/>
    </source>
</evidence>
<gene>
    <name evidence="5" type="ORF">VN24_13700</name>
</gene>
<dbReference type="InterPro" id="IPR001034">
    <property type="entry name" value="DeoR_HTH"/>
</dbReference>
<dbReference type="InterPro" id="IPR037171">
    <property type="entry name" value="NagB/RpiA_transferase-like"/>
</dbReference>
<keyword evidence="1" id="KW-0805">Transcription regulation</keyword>
<dbReference type="AlphaFoldDB" id="A0A0D5NJX4"/>
<dbReference type="PRINTS" id="PR00037">
    <property type="entry name" value="HTHLACR"/>
</dbReference>
<dbReference type="EMBL" id="CP011058">
    <property type="protein sequence ID" value="AJY75430.1"/>
    <property type="molecule type" value="Genomic_DNA"/>
</dbReference>
<evidence type="ECO:0000256" key="1">
    <source>
        <dbReference type="ARBA" id="ARBA00023015"/>
    </source>
</evidence>
<feature type="domain" description="HTH deoR-type" evidence="4">
    <location>
        <begin position="3"/>
        <end position="58"/>
    </location>
</feature>
<dbReference type="InterPro" id="IPR036388">
    <property type="entry name" value="WH-like_DNA-bd_sf"/>
</dbReference>
<sequence length="264" mass="29537">MFAAERRNKIINMLLEQGYVLVTDLSKAFNVSEETIRRDLDKMEKENLLTRTHGGAFIEEGITSDIPVGIRERAYLQGKDWIGEKVVGLINSGDTLMLDSSTTSLHIAKKIKNKKNLTVITNSFKAQMELSSAEGIKIISTGGILRQHSLSYVGHAATRELSNYFADTAIISCSGIHLDKGISDSNEYEAEMRKIMLKNAEYKILAVDTTKLNKLGFMFIADFPAINKVVVDKKLPADWVQLFERLNIEFDDREMPSAGLETTV</sequence>
<keyword evidence="3" id="KW-0804">Transcription</keyword>
<dbReference type="Pfam" id="PF00455">
    <property type="entry name" value="DeoRC"/>
    <property type="match status" value="1"/>
</dbReference>
<dbReference type="InterPro" id="IPR014036">
    <property type="entry name" value="DeoR-like_C"/>
</dbReference>
<dbReference type="PATRIC" id="fig|1126833.4.peg.2987"/>
<dbReference type="SUPFAM" id="SSF100950">
    <property type="entry name" value="NagB/RpiA/CoA transferase-like"/>
    <property type="match status" value="1"/>
</dbReference>
<dbReference type="InterPro" id="IPR050313">
    <property type="entry name" value="Carb_Metab_HTH_regulators"/>
</dbReference>
<organism evidence="5 6">
    <name type="scientific">Paenibacillus beijingensis</name>
    <dbReference type="NCBI Taxonomy" id="1126833"/>
    <lineage>
        <taxon>Bacteria</taxon>
        <taxon>Bacillati</taxon>
        <taxon>Bacillota</taxon>
        <taxon>Bacilli</taxon>
        <taxon>Bacillales</taxon>
        <taxon>Paenibacillaceae</taxon>
        <taxon>Paenibacillus</taxon>
    </lineage>
</organism>
<dbReference type="PROSITE" id="PS00894">
    <property type="entry name" value="HTH_DEOR_1"/>
    <property type="match status" value="1"/>
</dbReference>
<dbReference type="SUPFAM" id="SSF46785">
    <property type="entry name" value="Winged helix' DNA-binding domain"/>
    <property type="match status" value="1"/>
</dbReference>
<accession>A0A0D5NJX4</accession>
<evidence type="ECO:0000313" key="5">
    <source>
        <dbReference type="EMBL" id="AJY75430.1"/>
    </source>
</evidence>
<dbReference type="InterPro" id="IPR018356">
    <property type="entry name" value="Tscrpt_reg_HTH_DeoR_CS"/>
</dbReference>
<evidence type="ECO:0000259" key="4">
    <source>
        <dbReference type="PROSITE" id="PS51000"/>
    </source>
</evidence>